<dbReference type="GO" id="GO:0006351">
    <property type="term" value="P:DNA-templated transcription"/>
    <property type="evidence" value="ECO:0007669"/>
    <property type="project" value="InterPro"/>
</dbReference>
<comment type="similarity">
    <text evidence="3">Belongs to the archaeal Rpo5/eukaryotic RPB5 RNA polymerase subunit family.</text>
</comment>
<dbReference type="GO" id="GO:0055029">
    <property type="term" value="C:nuclear DNA-directed RNA polymerase complex"/>
    <property type="evidence" value="ECO:0007669"/>
    <property type="project" value="UniProtKB-ARBA"/>
</dbReference>
<evidence type="ECO:0000259" key="5">
    <source>
        <dbReference type="Pfam" id="PF03871"/>
    </source>
</evidence>
<feature type="domain" description="RNA polymerase Rpb5 N-terminal" evidence="5">
    <location>
        <begin position="37"/>
        <end position="138"/>
    </location>
</feature>
<dbReference type="Gene3D" id="3.90.940.20">
    <property type="entry name" value="RPB5-like RNA polymerase subunit"/>
    <property type="match status" value="1"/>
</dbReference>
<comment type="subcellular location">
    <subcellularLocation>
        <location evidence="1">Nucleus</location>
    </subcellularLocation>
</comment>
<name>A0A3P6BYF1_BRACM</name>
<evidence type="ECO:0000259" key="4">
    <source>
        <dbReference type="Pfam" id="PF01191"/>
    </source>
</evidence>
<evidence type="ECO:0000313" key="6">
    <source>
        <dbReference type="EMBL" id="VDD10983.1"/>
    </source>
</evidence>
<dbReference type="GO" id="GO:0003677">
    <property type="term" value="F:DNA binding"/>
    <property type="evidence" value="ECO:0007669"/>
    <property type="project" value="InterPro"/>
</dbReference>
<dbReference type="FunFam" id="3.90.940.20:FF:000001">
    <property type="entry name" value="DNA-directed RNA polymerases I, II, and III subunit RPABC1"/>
    <property type="match status" value="1"/>
</dbReference>
<protein>
    <recommendedName>
        <fullName evidence="7">RNA polymerase subunit H/Rpb5 C-terminal domain-containing protein</fullName>
    </recommendedName>
</protein>
<dbReference type="InterPro" id="IPR035913">
    <property type="entry name" value="RPB5-like_sf"/>
</dbReference>
<dbReference type="SUPFAM" id="SSF55287">
    <property type="entry name" value="RPB5-like RNA polymerase subunit"/>
    <property type="match status" value="1"/>
</dbReference>
<dbReference type="InterPro" id="IPR036710">
    <property type="entry name" value="RNA_pol_Rpb5_N_sf"/>
</dbReference>
<dbReference type="PANTHER" id="PTHR10535:SF12">
    <property type="entry name" value="DNA-DIRECTED RNA POLYMERASE V SUBUNIT 5C"/>
    <property type="match status" value="1"/>
</dbReference>
<sequence length="254" mass="28537">MEEVMAIERSSENGVSTFDDGAHSHCIAKTEDKGGVESKRFYLARTTALEMLRDRGYQVSDAELSLSLSEFRSGFGEKPDLERLRISVPLRSNPMKKTSTFLIMGLPSNTRKFEKGILVVFMGSEPVTVKTVRVIHSQVSSTVGLHGLILVLQSKMNHFAKKELATFPCTVETFPIGDLLVNITKHTGQPKIEILTKEEKEKLLSEHALEDKQLPLLKEKDSFVRYHGLKKGQVVKITYSKEPVGHFVTYRCIV</sequence>
<accession>A0A3P6BYF1</accession>
<evidence type="ECO:0008006" key="7">
    <source>
        <dbReference type="Google" id="ProtNLM"/>
    </source>
</evidence>
<gene>
    <name evidence="6" type="ORF">BRAA04T16234Z</name>
</gene>
<dbReference type="SUPFAM" id="SSF53036">
    <property type="entry name" value="Eukaryotic RPB5 N-terminal domain"/>
    <property type="match status" value="1"/>
</dbReference>
<evidence type="ECO:0000256" key="1">
    <source>
        <dbReference type="ARBA" id="ARBA00004123"/>
    </source>
</evidence>
<keyword evidence="2" id="KW-0539">Nucleus</keyword>
<dbReference type="Gene3D" id="3.40.1340.10">
    <property type="entry name" value="RNA polymerase, Rpb5, N-terminal domain"/>
    <property type="match status" value="1"/>
</dbReference>
<dbReference type="GO" id="GO:0003899">
    <property type="term" value="F:DNA-directed RNA polymerase activity"/>
    <property type="evidence" value="ECO:0007669"/>
    <property type="project" value="InterPro"/>
</dbReference>
<dbReference type="InterPro" id="IPR005571">
    <property type="entry name" value="RNA_pol_Rpb5_N"/>
</dbReference>
<evidence type="ECO:0000256" key="3">
    <source>
        <dbReference type="ARBA" id="ARBA00025765"/>
    </source>
</evidence>
<proteinExistence type="inferred from homology"/>
<dbReference type="PANTHER" id="PTHR10535">
    <property type="entry name" value="DNA-DIRECTED RNA POLYMERASES I, II, AND III SUBUNIT RPABC1"/>
    <property type="match status" value="1"/>
</dbReference>
<dbReference type="Pfam" id="PF03871">
    <property type="entry name" value="RNA_pol_Rpb5_N"/>
    <property type="match status" value="1"/>
</dbReference>
<dbReference type="InterPro" id="IPR014381">
    <property type="entry name" value="Arch_Rpo5/euc_Rpb5"/>
</dbReference>
<dbReference type="PIRSF" id="PIRSF000747">
    <property type="entry name" value="RPB5"/>
    <property type="match status" value="1"/>
</dbReference>
<organism evidence="6">
    <name type="scientific">Brassica campestris</name>
    <name type="common">Field mustard</name>
    <dbReference type="NCBI Taxonomy" id="3711"/>
    <lineage>
        <taxon>Eukaryota</taxon>
        <taxon>Viridiplantae</taxon>
        <taxon>Streptophyta</taxon>
        <taxon>Embryophyta</taxon>
        <taxon>Tracheophyta</taxon>
        <taxon>Spermatophyta</taxon>
        <taxon>Magnoliopsida</taxon>
        <taxon>eudicotyledons</taxon>
        <taxon>Gunneridae</taxon>
        <taxon>Pentapetalae</taxon>
        <taxon>rosids</taxon>
        <taxon>malvids</taxon>
        <taxon>Brassicales</taxon>
        <taxon>Brassicaceae</taxon>
        <taxon>Brassiceae</taxon>
        <taxon>Brassica</taxon>
    </lineage>
</organism>
<feature type="domain" description="RNA polymerase subunit H/Rpb5 C-terminal" evidence="4">
    <location>
        <begin position="181"/>
        <end position="253"/>
    </location>
</feature>
<dbReference type="Pfam" id="PF01191">
    <property type="entry name" value="RNA_pol_Rpb5_C"/>
    <property type="match status" value="1"/>
</dbReference>
<dbReference type="EMBL" id="LR031576">
    <property type="protein sequence ID" value="VDD10983.1"/>
    <property type="molecule type" value="Genomic_DNA"/>
</dbReference>
<evidence type="ECO:0000256" key="2">
    <source>
        <dbReference type="ARBA" id="ARBA00023242"/>
    </source>
</evidence>
<dbReference type="AlphaFoldDB" id="A0A3P6BYF1"/>
<reference evidence="6" key="1">
    <citation type="submission" date="2018-11" db="EMBL/GenBank/DDBJ databases">
        <authorList>
            <consortium name="Genoscope - CEA"/>
            <person name="William W."/>
        </authorList>
    </citation>
    <scope>NUCLEOTIDE SEQUENCE</scope>
</reference>
<dbReference type="InterPro" id="IPR000783">
    <property type="entry name" value="RNA_pol_subH/Rpb5_C"/>
</dbReference>